<comment type="caution">
    <text evidence="1">The sequence shown here is derived from an EMBL/GenBank/DDBJ whole genome shotgun (WGS) entry which is preliminary data.</text>
</comment>
<accession>A0A4C1XTJ4</accession>
<keyword evidence="2" id="KW-1185">Reference proteome</keyword>
<reference evidence="1 2" key="1">
    <citation type="journal article" date="2019" name="Commun. Biol.">
        <title>The bagworm genome reveals a unique fibroin gene that provides high tensile strength.</title>
        <authorList>
            <person name="Kono N."/>
            <person name="Nakamura H."/>
            <person name="Ohtoshi R."/>
            <person name="Tomita M."/>
            <person name="Numata K."/>
            <person name="Arakawa K."/>
        </authorList>
    </citation>
    <scope>NUCLEOTIDE SEQUENCE [LARGE SCALE GENOMIC DNA]</scope>
</reference>
<dbReference type="AlphaFoldDB" id="A0A4C1XTJ4"/>
<sequence>MTYQDSRAFLAIGISQNTINPTTFGYEKLCSRCMSHNLTKARKRTASLAYHSRRDLKFDRNIYTFYKVFRIEVVDKHTTYSVDASRPAPHVTVPNNVIIFFPDKVKWTQLLVDAINLDRTQPDVEDDLEVSDNDNEIKSKTNDNIFNDAYKIKAE</sequence>
<gene>
    <name evidence="1" type="ORF">EVAR_98130_1</name>
</gene>
<organism evidence="1 2">
    <name type="scientific">Eumeta variegata</name>
    <name type="common">Bagworm moth</name>
    <name type="synonym">Eumeta japonica</name>
    <dbReference type="NCBI Taxonomy" id="151549"/>
    <lineage>
        <taxon>Eukaryota</taxon>
        <taxon>Metazoa</taxon>
        <taxon>Ecdysozoa</taxon>
        <taxon>Arthropoda</taxon>
        <taxon>Hexapoda</taxon>
        <taxon>Insecta</taxon>
        <taxon>Pterygota</taxon>
        <taxon>Neoptera</taxon>
        <taxon>Endopterygota</taxon>
        <taxon>Lepidoptera</taxon>
        <taxon>Glossata</taxon>
        <taxon>Ditrysia</taxon>
        <taxon>Tineoidea</taxon>
        <taxon>Psychidae</taxon>
        <taxon>Oiketicinae</taxon>
        <taxon>Eumeta</taxon>
    </lineage>
</organism>
<proteinExistence type="predicted"/>
<dbReference type="OrthoDB" id="6433789at2759"/>
<evidence type="ECO:0000313" key="1">
    <source>
        <dbReference type="EMBL" id="GBP65509.1"/>
    </source>
</evidence>
<protein>
    <submittedName>
        <fullName evidence="1">Uncharacterized protein</fullName>
    </submittedName>
</protein>
<dbReference type="EMBL" id="BGZK01000931">
    <property type="protein sequence ID" value="GBP65509.1"/>
    <property type="molecule type" value="Genomic_DNA"/>
</dbReference>
<evidence type="ECO:0000313" key="2">
    <source>
        <dbReference type="Proteomes" id="UP000299102"/>
    </source>
</evidence>
<dbReference type="Proteomes" id="UP000299102">
    <property type="component" value="Unassembled WGS sequence"/>
</dbReference>
<name>A0A4C1XTJ4_EUMVA</name>